<dbReference type="Gene3D" id="1.20.1720.10">
    <property type="entry name" value="Multidrug resistance protein D"/>
    <property type="match status" value="1"/>
</dbReference>
<dbReference type="CDD" id="cd17320">
    <property type="entry name" value="MFS_MdfA_MDR_like"/>
    <property type="match status" value="1"/>
</dbReference>
<dbReference type="InterPro" id="IPR020846">
    <property type="entry name" value="MFS_dom"/>
</dbReference>
<feature type="transmembrane region" description="Helical" evidence="8">
    <location>
        <begin position="224"/>
        <end position="245"/>
    </location>
</feature>
<keyword evidence="7 8" id="KW-0472">Membrane</keyword>
<evidence type="ECO:0000259" key="9">
    <source>
        <dbReference type="PROSITE" id="PS50850"/>
    </source>
</evidence>
<feature type="transmembrane region" description="Helical" evidence="8">
    <location>
        <begin position="257"/>
        <end position="278"/>
    </location>
</feature>
<feature type="transmembrane region" description="Helical" evidence="8">
    <location>
        <begin position="290"/>
        <end position="311"/>
    </location>
</feature>
<dbReference type="NCBIfam" id="TIGR00710">
    <property type="entry name" value="efflux_Bcr_CflA"/>
    <property type="match status" value="1"/>
</dbReference>
<dbReference type="Proteomes" id="UP000502608">
    <property type="component" value="Chromosome"/>
</dbReference>
<dbReference type="SUPFAM" id="SSF103473">
    <property type="entry name" value="MFS general substrate transporter"/>
    <property type="match status" value="1"/>
</dbReference>
<dbReference type="PROSITE" id="PS50850">
    <property type="entry name" value="MFS"/>
    <property type="match status" value="1"/>
</dbReference>
<name>A0A6G9QJE1_9GAMM</name>
<keyword evidence="11" id="KW-1185">Reference proteome</keyword>
<keyword evidence="5 8" id="KW-0812">Transmembrane</keyword>
<feature type="transmembrane region" description="Helical" evidence="8">
    <location>
        <begin position="141"/>
        <end position="162"/>
    </location>
</feature>
<evidence type="ECO:0000256" key="8">
    <source>
        <dbReference type="RuleBase" id="RU365088"/>
    </source>
</evidence>
<feature type="transmembrane region" description="Helical" evidence="8">
    <location>
        <begin position="83"/>
        <end position="105"/>
    </location>
</feature>
<accession>A0A6G9QJE1</accession>
<organism evidence="10 11">
    <name type="scientific">Shewanella aestuarii</name>
    <dbReference type="NCBI Taxonomy" id="1028752"/>
    <lineage>
        <taxon>Bacteria</taxon>
        <taxon>Pseudomonadati</taxon>
        <taxon>Pseudomonadota</taxon>
        <taxon>Gammaproteobacteria</taxon>
        <taxon>Alteromonadales</taxon>
        <taxon>Shewanellaceae</taxon>
        <taxon>Shewanella</taxon>
    </lineage>
</organism>
<feature type="transmembrane region" description="Helical" evidence="8">
    <location>
        <begin position="16"/>
        <end position="37"/>
    </location>
</feature>
<dbReference type="GO" id="GO:0005886">
    <property type="term" value="C:plasma membrane"/>
    <property type="evidence" value="ECO:0007669"/>
    <property type="project" value="UniProtKB-SubCell"/>
</dbReference>
<dbReference type="InterPro" id="IPR036259">
    <property type="entry name" value="MFS_trans_sf"/>
</dbReference>
<evidence type="ECO:0000256" key="7">
    <source>
        <dbReference type="ARBA" id="ARBA00023136"/>
    </source>
</evidence>
<evidence type="ECO:0000256" key="4">
    <source>
        <dbReference type="ARBA" id="ARBA00022475"/>
    </source>
</evidence>
<sequence>MTNQSFTPSIISKFGFFLYLTVLSMLCFIATDMYLPAFKSIESSFDASTSEVAMSLTIFLAGLAMGQLLYGALVEKWGKRNSLLFGLGVFVAATALIAVSESIMVMNIGRFFQAIGVCSASVIWQALVIEKYDADESQKVLSNIMPLVALSPAVAPLIGAFFLSSWGWQSIFICLAILGAVLVLLTQVFVKADNPSKACKLNITANSTEEAKSMSFRQMLSNPFYVGNVMIFAACSGAFFSYLTLWPAVMDKFGYDATAIGLSFIPQTIMFILGGYGGKLLINRFGSAKALRIQLGLFFASALLISVMTLAVKMTSIYPLLIVFAFLAAANGAIYPIVVNNALQTFKNDAAKAAGLQNFIQISIAFGASSIVAAFASAGEQAIGFGILVSAVMVFCALYASGFKSWSALRQSFVMPDPASVALRKFKD</sequence>
<feature type="transmembrane region" description="Helical" evidence="8">
    <location>
        <begin position="111"/>
        <end position="129"/>
    </location>
</feature>
<feature type="transmembrane region" description="Helical" evidence="8">
    <location>
        <begin position="382"/>
        <end position="400"/>
    </location>
</feature>
<gene>
    <name evidence="10" type="ORF">HBH39_09480</name>
</gene>
<dbReference type="AlphaFoldDB" id="A0A6G9QJE1"/>
<feature type="transmembrane region" description="Helical" evidence="8">
    <location>
        <begin position="52"/>
        <end position="71"/>
    </location>
</feature>
<dbReference type="GO" id="GO:1990961">
    <property type="term" value="P:xenobiotic detoxification by transmembrane export across the plasma membrane"/>
    <property type="evidence" value="ECO:0007669"/>
    <property type="project" value="InterPro"/>
</dbReference>
<dbReference type="PANTHER" id="PTHR23502">
    <property type="entry name" value="MAJOR FACILITATOR SUPERFAMILY"/>
    <property type="match status" value="1"/>
</dbReference>
<feature type="transmembrane region" description="Helical" evidence="8">
    <location>
        <begin position="359"/>
        <end position="376"/>
    </location>
</feature>
<dbReference type="InterPro" id="IPR011701">
    <property type="entry name" value="MFS"/>
</dbReference>
<feature type="transmembrane region" description="Helical" evidence="8">
    <location>
        <begin position="317"/>
        <end position="338"/>
    </location>
</feature>
<evidence type="ECO:0000313" key="11">
    <source>
        <dbReference type="Proteomes" id="UP000502608"/>
    </source>
</evidence>
<dbReference type="PANTHER" id="PTHR23502:SF162">
    <property type="entry name" value="INNER MEMBRANE TRANSPORT PROTEIN YDHC"/>
    <property type="match status" value="1"/>
</dbReference>
<evidence type="ECO:0000256" key="5">
    <source>
        <dbReference type="ARBA" id="ARBA00022692"/>
    </source>
</evidence>
<comment type="subcellular location">
    <subcellularLocation>
        <location evidence="8">Cell inner membrane</location>
        <topology evidence="8">Multi-pass membrane protein</topology>
    </subcellularLocation>
    <subcellularLocation>
        <location evidence="1">Cell membrane</location>
        <topology evidence="1">Multi-pass membrane protein</topology>
    </subcellularLocation>
</comment>
<dbReference type="EMBL" id="CP050313">
    <property type="protein sequence ID" value="QIR14684.1"/>
    <property type="molecule type" value="Genomic_DNA"/>
</dbReference>
<feature type="domain" description="Major facilitator superfamily (MFS) profile" evidence="9">
    <location>
        <begin position="8"/>
        <end position="408"/>
    </location>
</feature>
<dbReference type="Pfam" id="PF07690">
    <property type="entry name" value="MFS_1"/>
    <property type="match status" value="1"/>
</dbReference>
<dbReference type="RefSeq" id="WP_167677690.1">
    <property type="nucleotide sequence ID" value="NZ_CP050313.1"/>
</dbReference>
<evidence type="ECO:0000313" key="10">
    <source>
        <dbReference type="EMBL" id="QIR14684.1"/>
    </source>
</evidence>
<protein>
    <recommendedName>
        <fullName evidence="8">Bcr/CflA family efflux transporter</fullName>
    </recommendedName>
</protein>
<evidence type="ECO:0000256" key="3">
    <source>
        <dbReference type="ARBA" id="ARBA00022448"/>
    </source>
</evidence>
<dbReference type="NCBIfam" id="NF008270">
    <property type="entry name" value="PRK11043.1"/>
    <property type="match status" value="1"/>
</dbReference>
<dbReference type="InterPro" id="IPR004812">
    <property type="entry name" value="Efflux_drug-R_Bcr/CmlA"/>
</dbReference>
<keyword evidence="3 8" id="KW-0813">Transport</keyword>
<reference evidence="10 11" key="1">
    <citation type="submission" date="2020-03" db="EMBL/GenBank/DDBJ databases">
        <title>Complete genome sequence of Shewanella sp.</title>
        <authorList>
            <person name="Kim Y.-S."/>
            <person name="Kim S.-J."/>
            <person name="Jung H.-K."/>
            <person name="Kim K.-H."/>
        </authorList>
    </citation>
    <scope>NUCLEOTIDE SEQUENCE [LARGE SCALE GENOMIC DNA]</scope>
    <source>
        <strain evidence="10 11">PN3F2</strain>
    </source>
</reference>
<proteinExistence type="inferred from homology"/>
<keyword evidence="4" id="KW-1003">Cell membrane</keyword>
<keyword evidence="6 8" id="KW-1133">Transmembrane helix</keyword>
<dbReference type="GO" id="GO:0042910">
    <property type="term" value="F:xenobiotic transmembrane transporter activity"/>
    <property type="evidence" value="ECO:0007669"/>
    <property type="project" value="InterPro"/>
</dbReference>
<evidence type="ECO:0000256" key="6">
    <source>
        <dbReference type="ARBA" id="ARBA00022989"/>
    </source>
</evidence>
<keyword evidence="8" id="KW-0997">Cell inner membrane</keyword>
<comment type="similarity">
    <text evidence="2 8">Belongs to the major facilitator superfamily. Bcr/CmlA family.</text>
</comment>
<evidence type="ECO:0000256" key="2">
    <source>
        <dbReference type="ARBA" id="ARBA00006236"/>
    </source>
</evidence>
<dbReference type="KEGG" id="saes:HBH39_09480"/>
<feature type="transmembrane region" description="Helical" evidence="8">
    <location>
        <begin position="168"/>
        <end position="190"/>
    </location>
</feature>
<evidence type="ECO:0000256" key="1">
    <source>
        <dbReference type="ARBA" id="ARBA00004651"/>
    </source>
</evidence>